<keyword evidence="11 12" id="KW-0472">Membrane</keyword>
<feature type="transmembrane region" description="Helical" evidence="12">
    <location>
        <begin position="60"/>
        <end position="78"/>
    </location>
</feature>
<evidence type="ECO:0000256" key="12">
    <source>
        <dbReference type="SAM" id="Phobius"/>
    </source>
</evidence>
<evidence type="ECO:0000256" key="8">
    <source>
        <dbReference type="ARBA" id="ARBA00022777"/>
    </source>
</evidence>
<feature type="domain" description="PAC" evidence="15">
    <location>
        <begin position="551"/>
        <end position="603"/>
    </location>
</feature>
<dbReference type="KEGG" id="hbs:IPV69_04060"/>
<dbReference type="SMART" id="SM00388">
    <property type="entry name" value="HisKA"/>
    <property type="match status" value="1"/>
</dbReference>
<dbReference type="GO" id="GO:0000155">
    <property type="term" value="F:phosphorelay sensor kinase activity"/>
    <property type="evidence" value="ECO:0007669"/>
    <property type="project" value="InterPro"/>
</dbReference>
<keyword evidence="17" id="KW-1185">Reference proteome</keyword>
<evidence type="ECO:0000256" key="1">
    <source>
        <dbReference type="ARBA" id="ARBA00000085"/>
    </source>
</evidence>
<dbReference type="SUPFAM" id="SSF47384">
    <property type="entry name" value="Homodimeric domain of signal transducing histidine kinase"/>
    <property type="match status" value="1"/>
</dbReference>
<dbReference type="SMART" id="SM00065">
    <property type="entry name" value="GAF"/>
    <property type="match status" value="1"/>
</dbReference>
<proteinExistence type="predicted"/>
<dbReference type="PRINTS" id="PR00344">
    <property type="entry name" value="BCTRLSENSOR"/>
</dbReference>
<dbReference type="InterPro" id="IPR001610">
    <property type="entry name" value="PAC"/>
</dbReference>
<dbReference type="Pfam" id="PF13185">
    <property type="entry name" value="GAF_2"/>
    <property type="match status" value="1"/>
</dbReference>
<evidence type="ECO:0000256" key="11">
    <source>
        <dbReference type="ARBA" id="ARBA00023136"/>
    </source>
</evidence>
<evidence type="ECO:0000256" key="10">
    <source>
        <dbReference type="ARBA" id="ARBA00023012"/>
    </source>
</evidence>
<dbReference type="SMART" id="SM00387">
    <property type="entry name" value="HATPase_c"/>
    <property type="match status" value="1"/>
</dbReference>
<dbReference type="InterPro" id="IPR050736">
    <property type="entry name" value="Sensor_HK_Regulatory"/>
</dbReference>
<accession>A0A7M2X0D8</accession>
<dbReference type="Pfam" id="PF05231">
    <property type="entry name" value="MASE1"/>
    <property type="match status" value="1"/>
</dbReference>
<protein>
    <recommendedName>
        <fullName evidence="3">histidine kinase</fullName>
        <ecNumber evidence="3">2.7.13.3</ecNumber>
    </recommendedName>
</protein>
<evidence type="ECO:0000313" key="16">
    <source>
        <dbReference type="EMBL" id="QOV90551.1"/>
    </source>
</evidence>
<dbReference type="InterPro" id="IPR029016">
    <property type="entry name" value="GAF-like_dom_sf"/>
</dbReference>
<dbReference type="CDD" id="cd00082">
    <property type="entry name" value="HisKA"/>
    <property type="match status" value="1"/>
</dbReference>
<feature type="transmembrane region" description="Helical" evidence="12">
    <location>
        <begin position="189"/>
        <end position="206"/>
    </location>
</feature>
<dbReference type="Pfam" id="PF08447">
    <property type="entry name" value="PAS_3"/>
    <property type="match status" value="1"/>
</dbReference>
<dbReference type="InterPro" id="IPR003018">
    <property type="entry name" value="GAF"/>
</dbReference>
<feature type="transmembrane region" description="Helical" evidence="12">
    <location>
        <begin position="119"/>
        <end position="144"/>
    </location>
</feature>
<organism evidence="16 17">
    <name type="scientific">Humisphaera borealis</name>
    <dbReference type="NCBI Taxonomy" id="2807512"/>
    <lineage>
        <taxon>Bacteria</taxon>
        <taxon>Pseudomonadati</taxon>
        <taxon>Planctomycetota</taxon>
        <taxon>Phycisphaerae</taxon>
        <taxon>Tepidisphaerales</taxon>
        <taxon>Tepidisphaeraceae</taxon>
        <taxon>Humisphaera</taxon>
    </lineage>
</organism>
<dbReference type="InterPro" id="IPR000014">
    <property type="entry name" value="PAS"/>
</dbReference>
<keyword evidence="8" id="KW-0418">Kinase</keyword>
<dbReference type="AlphaFoldDB" id="A0A7M2X0D8"/>
<dbReference type="SUPFAM" id="SSF55781">
    <property type="entry name" value="GAF domain-like"/>
    <property type="match status" value="1"/>
</dbReference>
<dbReference type="InterPro" id="IPR003594">
    <property type="entry name" value="HATPase_dom"/>
</dbReference>
<dbReference type="InterPro" id="IPR036890">
    <property type="entry name" value="HATPase_C_sf"/>
</dbReference>
<dbReference type="InterPro" id="IPR013655">
    <property type="entry name" value="PAS_fold_3"/>
</dbReference>
<dbReference type="InterPro" id="IPR007895">
    <property type="entry name" value="MASE1"/>
</dbReference>
<evidence type="ECO:0000256" key="3">
    <source>
        <dbReference type="ARBA" id="ARBA00012438"/>
    </source>
</evidence>
<feature type="domain" description="Histidine kinase" evidence="13">
    <location>
        <begin position="621"/>
        <end position="842"/>
    </location>
</feature>
<keyword evidence="4" id="KW-1003">Cell membrane</keyword>
<dbReference type="PROSITE" id="PS50109">
    <property type="entry name" value="HIS_KIN"/>
    <property type="match status" value="1"/>
</dbReference>
<evidence type="ECO:0000256" key="6">
    <source>
        <dbReference type="ARBA" id="ARBA00022679"/>
    </source>
</evidence>
<feature type="transmembrane region" description="Helical" evidence="12">
    <location>
        <begin position="12"/>
        <end position="31"/>
    </location>
</feature>
<evidence type="ECO:0000256" key="2">
    <source>
        <dbReference type="ARBA" id="ARBA00004651"/>
    </source>
</evidence>
<keyword evidence="10" id="KW-0902">Two-component regulatory system</keyword>
<dbReference type="PANTHER" id="PTHR43711:SF1">
    <property type="entry name" value="HISTIDINE KINASE 1"/>
    <property type="match status" value="1"/>
</dbReference>
<comment type="catalytic activity">
    <reaction evidence="1">
        <text>ATP + protein L-histidine = ADP + protein N-phospho-L-histidine.</text>
        <dbReference type="EC" id="2.7.13.3"/>
    </reaction>
</comment>
<dbReference type="GO" id="GO:0005886">
    <property type="term" value="C:plasma membrane"/>
    <property type="evidence" value="ECO:0007669"/>
    <property type="project" value="UniProtKB-SubCell"/>
</dbReference>
<dbReference type="RefSeq" id="WP_206293640.1">
    <property type="nucleotide sequence ID" value="NZ_CP063458.1"/>
</dbReference>
<comment type="subcellular location">
    <subcellularLocation>
        <location evidence="2">Cell membrane</location>
        <topology evidence="2">Multi-pass membrane protein</topology>
    </subcellularLocation>
</comment>
<evidence type="ECO:0000259" key="15">
    <source>
        <dbReference type="PROSITE" id="PS50113"/>
    </source>
</evidence>
<feature type="transmembrane region" description="Helical" evidence="12">
    <location>
        <begin position="37"/>
        <end position="53"/>
    </location>
</feature>
<feature type="transmembrane region" description="Helical" evidence="12">
    <location>
        <begin position="84"/>
        <end position="107"/>
    </location>
</feature>
<dbReference type="InterPro" id="IPR036097">
    <property type="entry name" value="HisK_dim/P_sf"/>
</dbReference>
<dbReference type="Gene3D" id="3.30.450.20">
    <property type="entry name" value="PAS domain"/>
    <property type="match status" value="1"/>
</dbReference>
<evidence type="ECO:0000256" key="4">
    <source>
        <dbReference type="ARBA" id="ARBA00022475"/>
    </source>
</evidence>
<dbReference type="SUPFAM" id="SSF55874">
    <property type="entry name" value="ATPase domain of HSP90 chaperone/DNA topoisomerase II/histidine kinase"/>
    <property type="match status" value="1"/>
</dbReference>
<keyword evidence="5" id="KW-0597">Phosphoprotein</keyword>
<dbReference type="InterPro" id="IPR035965">
    <property type="entry name" value="PAS-like_dom_sf"/>
</dbReference>
<sequence length="847" mass="92998">MGIDGTRVRLALGAAGAGIAYYFLTALSLHFRVGPDDISFVWPPTAFVLALLCRIERRAWFWYVAAMVAASILANAMTGRRIDVVLMFMLIDIGVPTIGAVFLRPLLNQDEPLSTRGELLALGAVGSAVTIVAATAGMGVLAYMGHHHDVLMEWRIWASSTLMGIVILAPLMLAATVRRVRQFSVRRRIEAVCILSLLAVISWTLFQAQFMPGIAARVAVYASMPILLLSGFRTGVLGSAISIAIVGTVGTWQLSTGGQLPGSDESAILDQAEWAETYFSIVAISTLVLAVLFEEFQSALRDRKTQNTVLERIVAGEPPSLALNELVRAIESNSPGMIGSVLVLEPDGKTLRVAAGPGLPPQYNQMVDGIQVGPVAGSCGTAVFRRERVVVSNVRTDPLWVPFLSLANRFGLQSCWSQPILGARGQILGTFAMYYGQPRAPTRSDLRLIESAAHLAGIALERYRMINVLNERGRAYASLVSNLSGMVYRCGIDDEIWSFELLSDFAATLTGYTPEDFTTRAAVKWDMLVHPEDLPPNRQAILKALTDRTAIHLEYRITTRQGREKWVWDQAHGVYDDNGKPVAIEGIVTDITARKLAEQAAQEARRVAEQANRTKDQFLAMLSHELRTPLTPVLLYASSMERDRTLNEEHRREVRVIRQQVELESRLIDDLLDVTRIQRGKFFVSRRATDLAEVIEKVVESQKPLAAEKKITLTVELWAASHQLNADPARMQQLVSNLLSNAIKFTPAKGSVLIRTSDSISPEGRLFLEAMDTGIGIHPEILPRLFVPFEQGRRVNSPQFGGLGLGLTIVKAIAEVHDGSVRVSSLGENRGTNVTVELPLPPVPLRE</sequence>
<dbReference type="EC" id="2.7.13.3" evidence="3"/>
<dbReference type="PROSITE" id="PS50112">
    <property type="entry name" value="PAS"/>
    <property type="match status" value="1"/>
</dbReference>
<gene>
    <name evidence="16" type="ORF">IPV69_04060</name>
</gene>
<keyword evidence="9 12" id="KW-1133">Transmembrane helix</keyword>
<name>A0A7M2X0D8_9BACT</name>
<dbReference type="InterPro" id="IPR003661">
    <property type="entry name" value="HisK_dim/P_dom"/>
</dbReference>
<evidence type="ECO:0000313" key="17">
    <source>
        <dbReference type="Proteomes" id="UP000593765"/>
    </source>
</evidence>
<dbReference type="EMBL" id="CP063458">
    <property type="protein sequence ID" value="QOV90551.1"/>
    <property type="molecule type" value="Genomic_DNA"/>
</dbReference>
<dbReference type="NCBIfam" id="TIGR00229">
    <property type="entry name" value="sensory_box"/>
    <property type="match status" value="1"/>
</dbReference>
<dbReference type="InterPro" id="IPR005467">
    <property type="entry name" value="His_kinase_dom"/>
</dbReference>
<dbReference type="SUPFAM" id="SSF55785">
    <property type="entry name" value="PYP-like sensor domain (PAS domain)"/>
    <property type="match status" value="1"/>
</dbReference>
<reference evidence="16 17" key="1">
    <citation type="submission" date="2020-10" db="EMBL/GenBank/DDBJ databases">
        <title>Wide distribution of Phycisphaera-like planctomycetes from WD2101 soil group in peatlands and genome analysis of the first cultivated representative.</title>
        <authorList>
            <person name="Dedysh S.N."/>
            <person name="Beletsky A.V."/>
            <person name="Ivanova A."/>
            <person name="Kulichevskaya I.S."/>
            <person name="Suzina N.E."/>
            <person name="Philippov D.A."/>
            <person name="Rakitin A.L."/>
            <person name="Mardanov A.V."/>
            <person name="Ravin N.V."/>
        </authorList>
    </citation>
    <scope>NUCLEOTIDE SEQUENCE [LARGE SCALE GENOMIC DNA]</scope>
    <source>
        <strain evidence="16 17">M1803</strain>
    </source>
</reference>
<dbReference type="Gene3D" id="3.30.565.10">
    <property type="entry name" value="Histidine kinase-like ATPase, C-terminal domain"/>
    <property type="match status" value="1"/>
</dbReference>
<dbReference type="InterPro" id="IPR004358">
    <property type="entry name" value="Sig_transdc_His_kin-like_C"/>
</dbReference>
<dbReference type="Pfam" id="PF02518">
    <property type="entry name" value="HATPase_c"/>
    <property type="match status" value="1"/>
</dbReference>
<dbReference type="PANTHER" id="PTHR43711">
    <property type="entry name" value="TWO-COMPONENT HISTIDINE KINASE"/>
    <property type="match status" value="1"/>
</dbReference>
<evidence type="ECO:0000259" key="13">
    <source>
        <dbReference type="PROSITE" id="PS50109"/>
    </source>
</evidence>
<evidence type="ECO:0000259" key="14">
    <source>
        <dbReference type="PROSITE" id="PS50112"/>
    </source>
</evidence>
<dbReference type="Gene3D" id="1.10.287.130">
    <property type="match status" value="1"/>
</dbReference>
<feature type="domain" description="PAS" evidence="14">
    <location>
        <begin position="503"/>
        <end position="548"/>
    </location>
</feature>
<dbReference type="FunFam" id="3.30.565.10:FF:000006">
    <property type="entry name" value="Sensor histidine kinase WalK"/>
    <property type="match status" value="1"/>
</dbReference>
<dbReference type="Gene3D" id="3.30.450.40">
    <property type="match status" value="1"/>
</dbReference>
<dbReference type="PROSITE" id="PS50113">
    <property type="entry name" value="PAC"/>
    <property type="match status" value="1"/>
</dbReference>
<dbReference type="Pfam" id="PF00512">
    <property type="entry name" value="HisKA"/>
    <property type="match status" value="1"/>
</dbReference>
<evidence type="ECO:0000256" key="9">
    <source>
        <dbReference type="ARBA" id="ARBA00022989"/>
    </source>
</evidence>
<feature type="transmembrane region" description="Helical" evidence="12">
    <location>
        <begin position="156"/>
        <end position="177"/>
    </location>
</feature>
<dbReference type="CDD" id="cd00130">
    <property type="entry name" value="PAS"/>
    <property type="match status" value="1"/>
</dbReference>
<dbReference type="Proteomes" id="UP000593765">
    <property type="component" value="Chromosome"/>
</dbReference>
<evidence type="ECO:0000256" key="5">
    <source>
        <dbReference type="ARBA" id="ARBA00022553"/>
    </source>
</evidence>
<keyword evidence="6" id="KW-0808">Transferase</keyword>
<keyword evidence="7 12" id="KW-0812">Transmembrane</keyword>
<dbReference type="SMART" id="SM00086">
    <property type="entry name" value="PAC"/>
    <property type="match status" value="1"/>
</dbReference>
<dbReference type="InterPro" id="IPR000700">
    <property type="entry name" value="PAS-assoc_C"/>
</dbReference>
<evidence type="ECO:0000256" key="7">
    <source>
        <dbReference type="ARBA" id="ARBA00022692"/>
    </source>
</evidence>